<dbReference type="RefSeq" id="WP_059611574.1">
    <property type="nucleotide sequence ID" value="NZ_JBGRUP010000031.1"/>
</dbReference>
<evidence type="ECO:0000256" key="4">
    <source>
        <dbReference type="SAM" id="Phobius"/>
    </source>
</evidence>
<dbReference type="EMBL" id="LOTN01000002">
    <property type="protein sequence ID" value="KUZ96626.1"/>
    <property type="molecule type" value="Genomic_DNA"/>
</dbReference>
<comment type="caution">
    <text evidence="6">The sequence shown here is derived from an EMBL/GenBank/DDBJ whole genome shotgun (WGS) entry which is preliminary data.</text>
</comment>
<dbReference type="PANTHER" id="PTHR45138:SF9">
    <property type="entry name" value="DIGUANYLATE CYCLASE DGCM-RELATED"/>
    <property type="match status" value="1"/>
</dbReference>
<sequence length="482" mass="53237">MSTTYTASEPPRAVSAVAKIYAKCLLIGFALLPAYLIAYLWFFGDPHLTFESHAFHELAIAAATLEGAFVTYVTWVCYRSSGEPLLRWLTLGFLGFAMIYALHGFFTGMAHHNIWLFLLYGPASRLVMAILLLTGLMSYSRPSDRVDRRTSLRTWLPWVVFFLVVDAAVAYIAYSPVAGALGTRLSMEGGAMVFSMLNVGVLLARRIRSPLMAIYGMSITAFALSSLAFILGKPWNHMWWLAHAIFAGGFFLLSYGVVQALQTTRSFSAIYSQEDLMSRLSESMSRTESALQELRRTNQKLEYLAATDSLTGASNRRQFIGLVEREIQRAERDGTPFSLLAFDLDNFKNINDAYGHQIGDEVLRGVVRQCIEAIRPGSGTARGGGEEFVVRPAGGIARVGGEEFMALLPEMPLEGARMTAERLRSSIASAPFGLDFKRVQVTVSVGVAQYGIDGSTVDALLRAVDERLYQAKREGRNRVVAH</sequence>
<dbReference type="Pfam" id="PF00990">
    <property type="entry name" value="GGDEF"/>
    <property type="match status" value="1"/>
</dbReference>
<evidence type="ECO:0000259" key="5">
    <source>
        <dbReference type="PROSITE" id="PS50887"/>
    </source>
</evidence>
<evidence type="ECO:0000313" key="7">
    <source>
        <dbReference type="Proteomes" id="UP000065521"/>
    </source>
</evidence>
<reference evidence="6 7" key="1">
    <citation type="submission" date="2015-11" db="EMBL/GenBank/DDBJ databases">
        <title>Expanding the genomic diversity of Burkholderia species for the development of highly accurate diagnostics.</title>
        <authorList>
            <person name="Sahl J."/>
            <person name="Keim P."/>
            <person name="Wagner D."/>
        </authorList>
    </citation>
    <scope>NUCLEOTIDE SEQUENCE [LARGE SCALE GENOMIC DNA]</scope>
    <source>
        <strain evidence="6 7">RF32-BP4</strain>
    </source>
</reference>
<proteinExistence type="predicted"/>
<feature type="transmembrane region" description="Helical" evidence="4">
    <location>
        <begin position="211"/>
        <end position="232"/>
    </location>
</feature>
<comment type="catalytic activity">
    <reaction evidence="2">
        <text>2 GTP = 3',3'-c-di-GMP + 2 diphosphate</text>
        <dbReference type="Rhea" id="RHEA:24898"/>
        <dbReference type="ChEBI" id="CHEBI:33019"/>
        <dbReference type="ChEBI" id="CHEBI:37565"/>
        <dbReference type="ChEBI" id="CHEBI:58805"/>
        <dbReference type="EC" id="2.7.7.65"/>
    </reaction>
</comment>
<feature type="transmembrane region" description="Helical" evidence="4">
    <location>
        <begin position="54"/>
        <end position="78"/>
    </location>
</feature>
<dbReference type="GO" id="GO:0052621">
    <property type="term" value="F:diguanylate cyclase activity"/>
    <property type="evidence" value="ECO:0007669"/>
    <property type="project" value="UniProtKB-EC"/>
</dbReference>
<feature type="transmembrane region" description="Helical" evidence="4">
    <location>
        <begin position="20"/>
        <end position="42"/>
    </location>
</feature>
<feature type="transmembrane region" description="Helical" evidence="4">
    <location>
        <begin position="155"/>
        <end position="174"/>
    </location>
</feature>
<feature type="transmembrane region" description="Helical" evidence="4">
    <location>
        <begin position="186"/>
        <end position="204"/>
    </location>
</feature>
<evidence type="ECO:0000256" key="1">
    <source>
        <dbReference type="ARBA" id="ARBA00012528"/>
    </source>
</evidence>
<feature type="transmembrane region" description="Helical" evidence="4">
    <location>
        <begin position="238"/>
        <end position="258"/>
    </location>
</feature>
<dbReference type="InterPro" id="IPR050469">
    <property type="entry name" value="Diguanylate_Cyclase"/>
</dbReference>
<evidence type="ECO:0000256" key="2">
    <source>
        <dbReference type="ARBA" id="ARBA00034247"/>
    </source>
</evidence>
<keyword evidence="4" id="KW-0812">Transmembrane</keyword>
<dbReference type="PANTHER" id="PTHR45138">
    <property type="entry name" value="REGULATORY COMPONENTS OF SENSORY TRANSDUCTION SYSTEM"/>
    <property type="match status" value="1"/>
</dbReference>
<gene>
    <name evidence="6" type="ORF">WI38_02745</name>
</gene>
<dbReference type="GO" id="GO:1902201">
    <property type="term" value="P:negative regulation of bacterial-type flagellum-dependent cell motility"/>
    <property type="evidence" value="ECO:0007669"/>
    <property type="project" value="TreeGrafter"/>
</dbReference>
<feature type="transmembrane region" description="Helical" evidence="4">
    <location>
        <begin position="85"/>
        <end position="102"/>
    </location>
</feature>
<dbReference type="InterPro" id="IPR029787">
    <property type="entry name" value="Nucleotide_cyclase"/>
</dbReference>
<dbReference type="NCBIfam" id="TIGR00254">
    <property type="entry name" value="GGDEF"/>
    <property type="match status" value="2"/>
</dbReference>
<dbReference type="SUPFAM" id="SSF55073">
    <property type="entry name" value="Nucleotide cyclase"/>
    <property type="match status" value="2"/>
</dbReference>
<feature type="transmembrane region" description="Helical" evidence="4">
    <location>
        <begin position="114"/>
        <end position="134"/>
    </location>
</feature>
<dbReference type="AlphaFoldDB" id="A0A102LMY4"/>
<dbReference type="GO" id="GO:0043709">
    <property type="term" value="P:cell adhesion involved in single-species biofilm formation"/>
    <property type="evidence" value="ECO:0007669"/>
    <property type="project" value="TreeGrafter"/>
</dbReference>
<dbReference type="GO" id="GO:0005886">
    <property type="term" value="C:plasma membrane"/>
    <property type="evidence" value="ECO:0007669"/>
    <property type="project" value="TreeGrafter"/>
</dbReference>
<dbReference type="Proteomes" id="UP000065521">
    <property type="component" value="Unassembled WGS sequence"/>
</dbReference>
<feature type="coiled-coil region" evidence="3">
    <location>
        <begin position="277"/>
        <end position="304"/>
    </location>
</feature>
<evidence type="ECO:0000313" key="6">
    <source>
        <dbReference type="EMBL" id="KUZ96626.1"/>
    </source>
</evidence>
<dbReference type="PROSITE" id="PS50887">
    <property type="entry name" value="GGDEF"/>
    <property type="match status" value="1"/>
</dbReference>
<evidence type="ECO:0000256" key="3">
    <source>
        <dbReference type="SAM" id="Coils"/>
    </source>
</evidence>
<dbReference type="Gene3D" id="3.30.70.270">
    <property type="match status" value="2"/>
</dbReference>
<protein>
    <recommendedName>
        <fullName evidence="1">diguanylate cyclase</fullName>
        <ecNumber evidence="1">2.7.7.65</ecNumber>
    </recommendedName>
</protein>
<keyword evidence="4" id="KW-0472">Membrane</keyword>
<dbReference type="EC" id="2.7.7.65" evidence="1"/>
<keyword evidence="3" id="KW-0175">Coiled coil</keyword>
<feature type="domain" description="GGDEF" evidence="5">
    <location>
        <begin position="335"/>
        <end position="482"/>
    </location>
</feature>
<organism evidence="6 7">
    <name type="scientific">Burkholderia ubonensis</name>
    <dbReference type="NCBI Taxonomy" id="101571"/>
    <lineage>
        <taxon>Bacteria</taxon>
        <taxon>Pseudomonadati</taxon>
        <taxon>Pseudomonadota</taxon>
        <taxon>Betaproteobacteria</taxon>
        <taxon>Burkholderiales</taxon>
        <taxon>Burkholderiaceae</taxon>
        <taxon>Burkholderia</taxon>
        <taxon>Burkholderia cepacia complex</taxon>
    </lineage>
</organism>
<accession>A0A102LMY4</accession>
<keyword evidence="4" id="KW-1133">Transmembrane helix</keyword>
<dbReference type="InterPro" id="IPR000160">
    <property type="entry name" value="GGDEF_dom"/>
</dbReference>
<name>A0A102LMY4_9BURK</name>
<dbReference type="SMART" id="SM00267">
    <property type="entry name" value="GGDEF"/>
    <property type="match status" value="1"/>
</dbReference>
<dbReference type="CDD" id="cd01949">
    <property type="entry name" value="GGDEF"/>
    <property type="match status" value="1"/>
</dbReference>
<dbReference type="InterPro" id="IPR043128">
    <property type="entry name" value="Rev_trsase/Diguanyl_cyclase"/>
</dbReference>